<sequence length="176" mass="19675">MSESGYRIRLAVKDDCPQILNLVQELLTEIKLATSLVMTAAQLAEDGFPRHGPPAFTCHVAERRDVPGQLVGICLHYVTYSAHVGRTAYLEDLYVVPAYRGHRLGARLMAALADWARSHRCSRINFTLPDGNAMVRRFYRQLGAVDLTADGWHLHRITGDALSRLGDLHRPEGDEL</sequence>
<dbReference type="SUPFAM" id="SSF55729">
    <property type="entry name" value="Acyl-CoA N-acyltransferases (Nat)"/>
    <property type="match status" value="1"/>
</dbReference>
<dbReference type="InterPro" id="IPR000182">
    <property type="entry name" value="GNAT_dom"/>
</dbReference>
<dbReference type="CDD" id="cd04301">
    <property type="entry name" value="NAT_SF"/>
    <property type="match status" value="1"/>
</dbReference>
<evidence type="ECO:0000313" key="6">
    <source>
        <dbReference type="Proteomes" id="UP000440578"/>
    </source>
</evidence>
<keyword evidence="6" id="KW-1185">Reference proteome</keyword>
<protein>
    <submittedName>
        <fullName evidence="5">Diamine acetyltransferase 2</fullName>
    </submittedName>
</protein>
<dbReference type="Proteomes" id="UP000440578">
    <property type="component" value="Unassembled WGS sequence"/>
</dbReference>
<keyword evidence="2 5" id="KW-0808">Transferase</keyword>
<dbReference type="AlphaFoldDB" id="A0A6A4X3U9"/>
<evidence type="ECO:0000256" key="2">
    <source>
        <dbReference type="ARBA" id="ARBA00022679"/>
    </source>
</evidence>
<feature type="domain" description="N-acetyltransferase" evidence="4">
    <location>
        <begin position="6"/>
        <end position="167"/>
    </location>
</feature>
<evidence type="ECO:0000256" key="3">
    <source>
        <dbReference type="ARBA" id="ARBA00023315"/>
    </source>
</evidence>
<comment type="caution">
    <text evidence="5">The sequence shown here is derived from an EMBL/GenBank/DDBJ whole genome shotgun (WGS) entry which is preliminary data.</text>
</comment>
<evidence type="ECO:0000313" key="5">
    <source>
        <dbReference type="EMBL" id="KAF0312189.1"/>
    </source>
</evidence>
<gene>
    <name evidence="5" type="primary">SAT2_1</name>
    <name evidence="5" type="ORF">FJT64_017036</name>
</gene>
<keyword evidence="3" id="KW-0012">Acyltransferase</keyword>
<dbReference type="FunFam" id="3.40.630.30:FF:000064">
    <property type="entry name" value="GNAT family acetyltransferase"/>
    <property type="match status" value="1"/>
</dbReference>
<name>A0A6A4X3U9_AMPAM</name>
<dbReference type="OrthoDB" id="7305308at2759"/>
<evidence type="ECO:0000256" key="1">
    <source>
        <dbReference type="ARBA" id="ARBA00008694"/>
    </source>
</evidence>
<dbReference type="GO" id="GO:0008080">
    <property type="term" value="F:N-acetyltransferase activity"/>
    <property type="evidence" value="ECO:0007669"/>
    <property type="project" value="TreeGrafter"/>
</dbReference>
<proteinExistence type="inferred from homology"/>
<dbReference type="InterPro" id="IPR051016">
    <property type="entry name" value="Diverse_Substrate_AcTransf"/>
</dbReference>
<accession>A0A6A4X3U9</accession>
<reference evidence="5 6" key="1">
    <citation type="submission" date="2019-07" db="EMBL/GenBank/DDBJ databases">
        <title>Draft genome assembly of a fouling barnacle, Amphibalanus amphitrite (Darwin, 1854): The first reference genome for Thecostraca.</title>
        <authorList>
            <person name="Kim W."/>
        </authorList>
    </citation>
    <scope>NUCLEOTIDE SEQUENCE [LARGE SCALE GENOMIC DNA]</scope>
    <source>
        <strain evidence="5">SNU_AA5</strain>
        <tissue evidence="5">Soma without cirri and trophi</tissue>
    </source>
</reference>
<organism evidence="5 6">
    <name type="scientific">Amphibalanus amphitrite</name>
    <name type="common">Striped barnacle</name>
    <name type="synonym">Balanus amphitrite</name>
    <dbReference type="NCBI Taxonomy" id="1232801"/>
    <lineage>
        <taxon>Eukaryota</taxon>
        <taxon>Metazoa</taxon>
        <taxon>Ecdysozoa</taxon>
        <taxon>Arthropoda</taxon>
        <taxon>Crustacea</taxon>
        <taxon>Multicrustacea</taxon>
        <taxon>Cirripedia</taxon>
        <taxon>Thoracica</taxon>
        <taxon>Thoracicalcarea</taxon>
        <taxon>Balanomorpha</taxon>
        <taxon>Balanoidea</taxon>
        <taxon>Balanidae</taxon>
        <taxon>Amphibalaninae</taxon>
        <taxon>Amphibalanus</taxon>
    </lineage>
</organism>
<comment type="similarity">
    <text evidence="1">Belongs to the acetyltransferase family.</text>
</comment>
<dbReference type="Gene3D" id="3.40.630.30">
    <property type="match status" value="1"/>
</dbReference>
<dbReference type="PROSITE" id="PS51186">
    <property type="entry name" value="GNAT"/>
    <property type="match status" value="1"/>
</dbReference>
<dbReference type="InterPro" id="IPR016181">
    <property type="entry name" value="Acyl_CoA_acyltransferase"/>
</dbReference>
<dbReference type="PANTHER" id="PTHR10545">
    <property type="entry name" value="DIAMINE N-ACETYLTRANSFERASE"/>
    <property type="match status" value="1"/>
</dbReference>
<dbReference type="Pfam" id="PF00583">
    <property type="entry name" value="Acetyltransf_1"/>
    <property type="match status" value="1"/>
</dbReference>
<dbReference type="EMBL" id="VIIS01000188">
    <property type="protein sequence ID" value="KAF0312189.1"/>
    <property type="molecule type" value="Genomic_DNA"/>
</dbReference>
<dbReference type="PANTHER" id="PTHR10545:SF29">
    <property type="entry name" value="GH14572P-RELATED"/>
    <property type="match status" value="1"/>
</dbReference>
<evidence type="ECO:0000259" key="4">
    <source>
        <dbReference type="PROSITE" id="PS51186"/>
    </source>
</evidence>